<organism evidence="1 2">
    <name type="scientific">Peredibacter starrii</name>
    <dbReference type="NCBI Taxonomy" id="28202"/>
    <lineage>
        <taxon>Bacteria</taxon>
        <taxon>Pseudomonadati</taxon>
        <taxon>Bdellovibrionota</taxon>
        <taxon>Bacteriovoracia</taxon>
        <taxon>Bacteriovoracales</taxon>
        <taxon>Bacteriovoracaceae</taxon>
        <taxon>Peredibacter</taxon>
    </lineage>
</organism>
<dbReference type="AlphaFoldDB" id="A0AAX4HIW7"/>
<dbReference type="RefSeq" id="WP_321389425.1">
    <property type="nucleotide sequence ID" value="NZ_CP139487.1"/>
</dbReference>
<gene>
    <name evidence="1" type="ORF">SOO65_10840</name>
</gene>
<protein>
    <submittedName>
        <fullName evidence="1">Uncharacterized protein</fullName>
    </submittedName>
</protein>
<keyword evidence="2" id="KW-1185">Reference proteome</keyword>
<evidence type="ECO:0000313" key="1">
    <source>
        <dbReference type="EMBL" id="WPU63181.1"/>
    </source>
</evidence>
<sequence>MRKLQEAQGLDQLIEAGSSGYFPLFYQDWILESFSDVSEVKRMSFSRAAETVHKVYKQIERHSSIERKKTAIQALQNDERKEFVLSFMKMVEYRALDKMRELH</sequence>
<dbReference type="Proteomes" id="UP001324634">
    <property type="component" value="Chromosome"/>
</dbReference>
<evidence type="ECO:0000313" key="2">
    <source>
        <dbReference type="Proteomes" id="UP001324634"/>
    </source>
</evidence>
<name>A0AAX4HIW7_9BACT</name>
<accession>A0AAX4HIW7</accession>
<dbReference type="EMBL" id="CP139487">
    <property type="protein sequence ID" value="WPU63181.1"/>
    <property type="molecule type" value="Genomic_DNA"/>
</dbReference>
<proteinExistence type="predicted"/>
<reference evidence="1 2" key="1">
    <citation type="submission" date="2023-11" db="EMBL/GenBank/DDBJ databases">
        <title>Peredibacter starrii A3.12.</title>
        <authorList>
            <person name="Mitchell R.J."/>
        </authorList>
    </citation>
    <scope>NUCLEOTIDE SEQUENCE [LARGE SCALE GENOMIC DNA]</scope>
    <source>
        <strain evidence="1 2">A3.12</strain>
    </source>
</reference>
<dbReference type="KEGG" id="psti:SOO65_10840"/>